<evidence type="ECO:0000256" key="1">
    <source>
        <dbReference type="SAM" id="Phobius"/>
    </source>
</evidence>
<feature type="transmembrane region" description="Helical" evidence="1">
    <location>
        <begin position="60"/>
        <end position="82"/>
    </location>
</feature>
<evidence type="ECO:0000313" key="2">
    <source>
        <dbReference type="EMBL" id="KIE09894.1"/>
    </source>
</evidence>
<dbReference type="OrthoDB" id="516153at2"/>
<keyword evidence="1" id="KW-0812">Transmembrane</keyword>
<accession>A0A0C1QWN8</accession>
<proteinExistence type="predicted"/>
<name>A0A0C1QWN8_9CYAN</name>
<dbReference type="AlphaFoldDB" id="A0A0C1QWN8"/>
<protein>
    <submittedName>
        <fullName evidence="2">Uncharacterized protein</fullName>
    </submittedName>
</protein>
<feature type="transmembrane region" description="Helical" evidence="1">
    <location>
        <begin position="21"/>
        <end position="48"/>
    </location>
</feature>
<keyword evidence="1" id="KW-0472">Membrane</keyword>
<dbReference type="EMBL" id="JHEG02000053">
    <property type="protein sequence ID" value="KIE09894.1"/>
    <property type="molecule type" value="Genomic_DNA"/>
</dbReference>
<keyword evidence="1" id="KW-1133">Transmembrane helix</keyword>
<comment type="caution">
    <text evidence="2">The sequence shown here is derived from an EMBL/GenBank/DDBJ whole genome shotgun (WGS) entry which is preliminary data.</text>
</comment>
<reference evidence="2" key="1">
    <citation type="journal article" date="2015" name="Genome Announc.">
        <title>Draft Genome Sequence of Tolypothrix boutellei Strain VB521301.</title>
        <authorList>
            <person name="Chandrababunaidu M.M."/>
            <person name="Singh D."/>
            <person name="Sen D."/>
            <person name="Bhan S."/>
            <person name="Das S."/>
            <person name="Gupta A."/>
            <person name="Adhikary S.P."/>
            <person name="Tripathy S."/>
        </authorList>
    </citation>
    <scope>NUCLEOTIDE SEQUENCE</scope>
    <source>
        <strain evidence="2">VB521301</strain>
    </source>
</reference>
<dbReference type="STRING" id="1479485.DA73_0224460"/>
<gene>
    <name evidence="2" type="ORF">DA73_0224460</name>
</gene>
<organism evidence="2">
    <name type="scientific">Tolypothrix bouteillei VB521301</name>
    <dbReference type="NCBI Taxonomy" id="1479485"/>
    <lineage>
        <taxon>Bacteria</taxon>
        <taxon>Bacillati</taxon>
        <taxon>Cyanobacteriota</taxon>
        <taxon>Cyanophyceae</taxon>
        <taxon>Nostocales</taxon>
        <taxon>Tolypothrichaceae</taxon>
        <taxon>Tolypothrix</taxon>
    </lineage>
</organism>
<sequence length="132" mass="13784">MTKYCRDQAREELWLMMGGGLLTGVGSSVPFVGAFLFQGGLTVVQAIIVTRIAKIYNVNIVAAGGAGALAAAIMAMGGGQFFCRIGGRIAGFVPIVGQFVQPAIGAAAVKGFGEAAIIYFEKMHPNKIYNPK</sequence>